<dbReference type="GO" id="GO:0005634">
    <property type="term" value="C:nucleus"/>
    <property type="evidence" value="ECO:0007669"/>
    <property type="project" value="TreeGrafter"/>
</dbReference>
<dbReference type="Gene3D" id="1.10.510.10">
    <property type="entry name" value="Transferase(Phosphotransferase) domain 1"/>
    <property type="match status" value="1"/>
</dbReference>
<name>A0A6A5QRV7_AMPQU</name>
<keyword evidence="6" id="KW-0067">ATP-binding</keyword>
<evidence type="ECO:0000256" key="8">
    <source>
        <dbReference type="ARBA" id="ARBA00048679"/>
    </source>
</evidence>
<keyword evidence="5 11" id="KW-0418">Kinase</keyword>
<keyword evidence="12" id="KW-1185">Reference proteome</keyword>
<evidence type="ECO:0000256" key="9">
    <source>
        <dbReference type="SAM" id="MobiDB-lite"/>
    </source>
</evidence>
<evidence type="ECO:0000256" key="3">
    <source>
        <dbReference type="ARBA" id="ARBA00022679"/>
    </source>
</evidence>
<dbReference type="PROSITE" id="PS00108">
    <property type="entry name" value="PROTEIN_KINASE_ST"/>
    <property type="match status" value="1"/>
</dbReference>
<evidence type="ECO:0000256" key="1">
    <source>
        <dbReference type="ARBA" id="ARBA00012513"/>
    </source>
</evidence>
<keyword evidence="4" id="KW-0547">Nucleotide-binding</keyword>
<gene>
    <name evidence="11" type="ORF">BDU57DRAFT_407683</name>
</gene>
<protein>
    <recommendedName>
        <fullName evidence="1">non-specific serine/threonine protein kinase</fullName>
        <ecNumber evidence="1">2.7.11.1</ecNumber>
    </recommendedName>
</protein>
<dbReference type="Proteomes" id="UP000800096">
    <property type="component" value="Unassembled WGS sequence"/>
</dbReference>
<dbReference type="EC" id="2.7.11.1" evidence="1"/>
<evidence type="ECO:0000259" key="10">
    <source>
        <dbReference type="PROSITE" id="PS50011"/>
    </source>
</evidence>
<dbReference type="EMBL" id="ML979134">
    <property type="protein sequence ID" value="KAF1918112.1"/>
    <property type="molecule type" value="Genomic_DNA"/>
</dbReference>
<evidence type="ECO:0000256" key="5">
    <source>
        <dbReference type="ARBA" id="ARBA00022777"/>
    </source>
</evidence>
<dbReference type="GO" id="GO:0005524">
    <property type="term" value="F:ATP binding"/>
    <property type="evidence" value="ECO:0007669"/>
    <property type="project" value="UniProtKB-KW"/>
</dbReference>
<feature type="domain" description="Protein kinase" evidence="10">
    <location>
        <begin position="20"/>
        <end position="303"/>
    </location>
</feature>
<reference evidence="11" key="1">
    <citation type="journal article" date="2020" name="Stud. Mycol.">
        <title>101 Dothideomycetes genomes: a test case for predicting lifestyles and emergence of pathogens.</title>
        <authorList>
            <person name="Haridas S."/>
            <person name="Albert R."/>
            <person name="Binder M."/>
            <person name="Bloem J."/>
            <person name="Labutti K."/>
            <person name="Salamov A."/>
            <person name="Andreopoulos B."/>
            <person name="Baker S."/>
            <person name="Barry K."/>
            <person name="Bills G."/>
            <person name="Bluhm B."/>
            <person name="Cannon C."/>
            <person name="Castanera R."/>
            <person name="Culley D."/>
            <person name="Daum C."/>
            <person name="Ezra D."/>
            <person name="Gonzalez J."/>
            <person name="Henrissat B."/>
            <person name="Kuo A."/>
            <person name="Liang C."/>
            <person name="Lipzen A."/>
            <person name="Lutzoni F."/>
            <person name="Magnuson J."/>
            <person name="Mondo S."/>
            <person name="Nolan M."/>
            <person name="Ohm R."/>
            <person name="Pangilinan J."/>
            <person name="Park H.-J."/>
            <person name="Ramirez L."/>
            <person name="Alfaro M."/>
            <person name="Sun H."/>
            <person name="Tritt A."/>
            <person name="Yoshinaga Y."/>
            <person name="Zwiers L.-H."/>
            <person name="Turgeon B."/>
            <person name="Goodwin S."/>
            <person name="Spatafora J."/>
            <person name="Crous P."/>
            <person name="Grigoriev I."/>
        </authorList>
    </citation>
    <scope>NUCLEOTIDE SEQUENCE</scope>
    <source>
        <strain evidence="11">HMLAC05119</strain>
    </source>
</reference>
<dbReference type="GO" id="GO:0004674">
    <property type="term" value="F:protein serine/threonine kinase activity"/>
    <property type="evidence" value="ECO:0007669"/>
    <property type="project" value="UniProtKB-KW"/>
</dbReference>
<comment type="catalytic activity">
    <reaction evidence="7">
        <text>L-threonyl-[protein] + ATP = O-phospho-L-threonyl-[protein] + ADP + H(+)</text>
        <dbReference type="Rhea" id="RHEA:46608"/>
        <dbReference type="Rhea" id="RHEA-COMP:11060"/>
        <dbReference type="Rhea" id="RHEA-COMP:11605"/>
        <dbReference type="ChEBI" id="CHEBI:15378"/>
        <dbReference type="ChEBI" id="CHEBI:30013"/>
        <dbReference type="ChEBI" id="CHEBI:30616"/>
        <dbReference type="ChEBI" id="CHEBI:61977"/>
        <dbReference type="ChEBI" id="CHEBI:456216"/>
        <dbReference type="EC" id="2.7.11.1"/>
    </reaction>
</comment>
<feature type="non-terminal residue" evidence="11">
    <location>
        <position position="1"/>
    </location>
</feature>
<comment type="catalytic activity">
    <reaction evidence="8">
        <text>L-seryl-[protein] + ATP = O-phospho-L-seryl-[protein] + ADP + H(+)</text>
        <dbReference type="Rhea" id="RHEA:17989"/>
        <dbReference type="Rhea" id="RHEA-COMP:9863"/>
        <dbReference type="Rhea" id="RHEA-COMP:11604"/>
        <dbReference type="ChEBI" id="CHEBI:15378"/>
        <dbReference type="ChEBI" id="CHEBI:29999"/>
        <dbReference type="ChEBI" id="CHEBI:30616"/>
        <dbReference type="ChEBI" id="CHEBI:83421"/>
        <dbReference type="ChEBI" id="CHEBI:456216"/>
        <dbReference type="EC" id="2.7.11.1"/>
    </reaction>
</comment>
<proteinExistence type="predicted"/>
<dbReference type="SMART" id="SM00220">
    <property type="entry name" value="S_TKc"/>
    <property type="match status" value="1"/>
</dbReference>
<dbReference type="InterPro" id="IPR011009">
    <property type="entry name" value="Kinase-like_dom_sf"/>
</dbReference>
<evidence type="ECO:0000313" key="12">
    <source>
        <dbReference type="Proteomes" id="UP000800096"/>
    </source>
</evidence>
<accession>A0A6A5QRV7</accession>
<organism evidence="11 12">
    <name type="scientific">Ampelomyces quisqualis</name>
    <name type="common">Powdery mildew agent</name>
    <dbReference type="NCBI Taxonomy" id="50730"/>
    <lineage>
        <taxon>Eukaryota</taxon>
        <taxon>Fungi</taxon>
        <taxon>Dikarya</taxon>
        <taxon>Ascomycota</taxon>
        <taxon>Pezizomycotina</taxon>
        <taxon>Dothideomycetes</taxon>
        <taxon>Pleosporomycetidae</taxon>
        <taxon>Pleosporales</taxon>
        <taxon>Pleosporineae</taxon>
        <taxon>Phaeosphaeriaceae</taxon>
        <taxon>Ampelomyces</taxon>
    </lineage>
</organism>
<dbReference type="PANTHER" id="PTHR43671:SF98">
    <property type="entry name" value="SERINE_THREONINE-PROTEIN KINASE NEK11"/>
    <property type="match status" value="1"/>
</dbReference>
<sequence>PRLKSRFQPQSQPKFQWLTIQELGAQGGGCNGGIVKVKFKGDPYPKRCFIEKRFDTNLVNQKMARKEICLLRQLGDWPGVVKMVDHYLDEPRKKASVWLEYCDGGDLQALIGRCRGKNLRVHERKIWDWFMSLMDTLVYLHRGPNPESDRDVLLYWNVVYHCDIKPGNIFLKIEERERKIVAKLADFGCSQSAHWAQIAKPKNMIGLASALTPGYDPPEHPHYSGATDVWQLALCIASVCTATVNPCSRENPRGQRWSRSQPAGSHYSRELNEVLSWCLTDDKQRRPKPLEISKRLKEKYQTVRLPQDDDPLVVIGSAKGPSAQPQHPASSPGPGFSGEQANIDQRPGLHPHAFSDPEIERMEHRGAQYDPFVQDYRYPFSVSSIDELMHSSGDFPSPGF</sequence>
<dbReference type="InterPro" id="IPR000719">
    <property type="entry name" value="Prot_kinase_dom"/>
</dbReference>
<evidence type="ECO:0000256" key="7">
    <source>
        <dbReference type="ARBA" id="ARBA00047899"/>
    </source>
</evidence>
<evidence type="ECO:0000256" key="6">
    <source>
        <dbReference type="ARBA" id="ARBA00022840"/>
    </source>
</evidence>
<keyword evidence="3" id="KW-0808">Transferase</keyword>
<dbReference type="AlphaFoldDB" id="A0A6A5QRV7"/>
<feature type="compositionally biased region" description="Low complexity" evidence="9">
    <location>
        <begin position="320"/>
        <end position="334"/>
    </location>
</feature>
<feature type="non-terminal residue" evidence="11">
    <location>
        <position position="400"/>
    </location>
</feature>
<evidence type="ECO:0000256" key="2">
    <source>
        <dbReference type="ARBA" id="ARBA00022527"/>
    </source>
</evidence>
<dbReference type="SUPFAM" id="SSF56112">
    <property type="entry name" value="Protein kinase-like (PK-like)"/>
    <property type="match status" value="1"/>
</dbReference>
<keyword evidence="2" id="KW-0723">Serine/threonine-protein kinase</keyword>
<dbReference type="OrthoDB" id="310217at2759"/>
<feature type="region of interest" description="Disordered" evidence="9">
    <location>
        <begin position="301"/>
        <end position="357"/>
    </location>
</feature>
<dbReference type="InterPro" id="IPR008271">
    <property type="entry name" value="Ser/Thr_kinase_AS"/>
</dbReference>
<dbReference type="Pfam" id="PF00069">
    <property type="entry name" value="Pkinase"/>
    <property type="match status" value="1"/>
</dbReference>
<dbReference type="PANTHER" id="PTHR43671">
    <property type="entry name" value="SERINE/THREONINE-PROTEIN KINASE NEK"/>
    <property type="match status" value="1"/>
</dbReference>
<dbReference type="PROSITE" id="PS50011">
    <property type="entry name" value="PROTEIN_KINASE_DOM"/>
    <property type="match status" value="1"/>
</dbReference>
<evidence type="ECO:0000313" key="11">
    <source>
        <dbReference type="EMBL" id="KAF1918112.1"/>
    </source>
</evidence>
<evidence type="ECO:0000256" key="4">
    <source>
        <dbReference type="ARBA" id="ARBA00022741"/>
    </source>
</evidence>
<dbReference type="InterPro" id="IPR050660">
    <property type="entry name" value="NEK_Ser/Thr_kinase"/>
</dbReference>